<evidence type="ECO:0000313" key="6">
    <source>
        <dbReference type="EMBL" id="CAA2988805.1"/>
    </source>
</evidence>
<keyword evidence="2" id="KW-0378">Hydrolase</keyword>
<dbReference type="SUPFAM" id="SSF52540">
    <property type="entry name" value="P-loop containing nucleoside triphosphate hydrolases"/>
    <property type="match status" value="1"/>
</dbReference>
<dbReference type="PANTHER" id="PTHR11070">
    <property type="entry name" value="UVRD / RECB / PCRA DNA HELICASE FAMILY MEMBER"/>
    <property type="match status" value="1"/>
</dbReference>
<dbReference type="GO" id="GO:0000725">
    <property type="term" value="P:recombinational repair"/>
    <property type="evidence" value="ECO:0007669"/>
    <property type="project" value="TreeGrafter"/>
</dbReference>
<keyword evidence="3 6" id="KW-0347">Helicase</keyword>
<evidence type="ECO:0000313" key="7">
    <source>
        <dbReference type="Proteomes" id="UP000594638"/>
    </source>
</evidence>
<evidence type="ECO:0000256" key="2">
    <source>
        <dbReference type="ARBA" id="ARBA00022801"/>
    </source>
</evidence>
<dbReference type="PANTHER" id="PTHR11070:SF61">
    <property type="entry name" value="DNA 3'-5' HELICASE"/>
    <property type="match status" value="1"/>
</dbReference>
<evidence type="ECO:0000256" key="3">
    <source>
        <dbReference type="ARBA" id="ARBA00022806"/>
    </source>
</evidence>
<feature type="domain" description="UvrD-like helicase C-terminal" evidence="5">
    <location>
        <begin position="1"/>
        <end position="57"/>
    </location>
</feature>
<dbReference type="GO" id="GO:0003677">
    <property type="term" value="F:DNA binding"/>
    <property type="evidence" value="ECO:0007669"/>
    <property type="project" value="InterPro"/>
</dbReference>
<keyword evidence="7" id="KW-1185">Reference proteome</keyword>
<dbReference type="AlphaFoldDB" id="A0A8S0SBD1"/>
<keyword evidence="1" id="KW-0547">Nucleotide-binding</keyword>
<proteinExistence type="predicted"/>
<dbReference type="InterPro" id="IPR014017">
    <property type="entry name" value="DNA_helicase_UvrD-like_C"/>
</dbReference>
<keyword evidence="4" id="KW-0067">ATP-binding</keyword>
<dbReference type="OrthoDB" id="1470711at2759"/>
<protein>
    <submittedName>
        <fullName evidence="6">ATP-dependent DNA helicase SRS2 At4g25120 isoform X2</fullName>
    </submittedName>
</protein>
<dbReference type="InterPro" id="IPR027417">
    <property type="entry name" value="P-loop_NTPase"/>
</dbReference>
<dbReference type="GO" id="GO:0005634">
    <property type="term" value="C:nucleus"/>
    <property type="evidence" value="ECO:0007669"/>
    <property type="project" value="TreeGrafter"/>
</dbReference>
<evidence type="ECO:0000256" key="1">
    <source>
        <dbReference type="ARBA" id="ARBA00022741"/>
    </source>
</evidence>
<dbReference type="GO" id="GO:0016787">
    <property type="term" value="F:hydrolase activity"/>
    <property type="evidence" value="ECO:0007669"/>
    <property type="project" value="UniProtKB-KW"/>
</dbReference>
<dbReference type="Gene3D" id="3.40.50.300">
    <property type="entry name" value="P-loop containing nucleotide triphosphate hydrolases"/>
    <property type="match status" value="1"/>
</dbReference>
<name>A0A8S0SBD1_OLEEU</name>
<dbReference type="GO" id="GO:0043138">
    <property type="term" value="F:3'-5' DNA helicase activity"/>
    <property type="evidence" value="ECO:0007669"/>
    <property type="project" value="TreeGrafter"/>
</dbReference>
<sequence length="133" mass="15446">SKGLEWDTVFIVKANDSEIPLHDFDGLVNESGTSIEEERRLLYVAMTRARKKLFILYVITDSNWQVLQPSRFLREIPHHLLETQVRFALNFKHPAISIKVVPCICTYNQLYFCLGLNAIGALWSCQLYPYNLQ</sequence>
<organism evidence="6 7">
    <name type="scientific">Olea europaea subsp. europaea</name>
    <dbReference type="NCBI Taxonomy" id="158383"/>
    <lineage>
        <taxon>Eukaryota</taxon>
        <taxon>Viridiplantae</taxon>
        <taxon>Streptophyta</taxon>
        <taxon>Embryophyta</taxon>
        <taxon>Tracheophyta</taxon>
        <taxon>Spermatophyta</taxon>
        <taxon>Magnoliopsida</taxon>
        <taxon>eudicotyledons</taxon>
        <taxon>Gunneridae</taxon>
        <taxon>Pentapetalae</taxon>
        <taxon>asterids</taxon>
        <taxon>lamiids</taxon>
        <taxon>Lamiales</taxon>
        <taxon>Oleaceae</taxon>
        <taxon>Oleeae</taxon>
        <taxon>Olea</taxon>
    </lineage>
</organism>
<dbReference type="InterPro" id="IPR000212">
    <property type="entry name" value="DNA_helicase_UvrD/REP"/>
</dbReference>
<accession>A0A8S0SBD1</accession>
<evidence type="ECO:0000259" key="5">
    <source>
        <dbReference type="Pfam" id="PF13361"/>
    </source>
</evidence>
<evidence type="ECO:0000256" key="4">
    <source>
        <dbReference type="ARBA" id="ARBA00022840"/>
    </source>
</evidence>
<dbReference type="GO" id="GO:0005524">
    <property type="term" value="F:ATP binding"/>
    <property type="evidence" value="ECO:0007669"/>
    <property type="project" value="UniProtKB-KW"/>
</dbReference>
<dbReference type="EMBL" id="CACTIH010004029">
    <property type="protein sequence ID" value="CAA2988805.1"/>
    <property type="molecule type" value="Genomic_DNA"/>
</dbReference>
<gene>
    <name evidence="6" type="ORF">OLEA9_A014491</name>
</gene>
<reference evidence="6 7" key="1">
    <citation type="submission" date="2019-12" db="EMBL/GenBank/DDBJ databases">
        <authorList>
            <person name="Alioto T."/>
            <person name="Alioto T."/>
            <person name="Gomez Garrido J."/>
        </authorList>
    </citation>
    <scope>NUCLEOTIDE SEQUENCE [LARGE SCALE GENOMIC DNA]</scope>
</reference>
<dbReference type="Gramene" id="OE9A014491T1">
    <property type="protein sequence ID" value="OE9A014491C1"/>
    <property type="gene ID" value="OE9A014491"/>
</dbReference>
<feature type="non-terminal residue" evidence="6">
    <location>
        <position position="1"/>
    </location>
</feature>
<dbReference type="Proteomes" id="UP000594638">
    <property type="component" value="Unassembled WGS sequence"/>
</dbReference>
<dbReference type="Pfam" id="PF13361">
    <property type="entry name" value="UvrD_C"/>
    <property type="match status" value="1"/>
</dbReference>
<comment type="caution">
    <text evidence="6">The sequence shown here is derived from an EMBL/GenBank/DDBJ whole genome shotgun (WGS) entry which is preliminary data.</text>
</comment>